<evidence type="ECO:0000313" key="2">
    <source>
        <dbReference type="Proteomes" id="UP000283509"/>
    </source>
</evidence>
<dbReference type="Proteomes" id="UP000283509">
    <property type="component" value="Unassembled WGS sequence"/>
</dbReference>
<gene>
    <name evidence="1" type="ORF">C7M84_003160</name>
</gene>
<comment type="caution">
    <text evidence="1">The sequence shown here is derived from an EMBL/GenBank/DDBJ whole genome shotgun (WGS) entry which is preliminary data.</text>
</comment>
<dbReference type="AlphaFoldDB" id="A0A3R7MJ89"/>
<dbReference type="GO" id="GO:0032438">
    <property type="term" value="P:melanosome organization"/>
    <property type="evidence" value="ECO:0007669"/>
    <property type="project" value="TreeGrafter"/>
</dbReference>
<evidence type="ECO:0000313" key="1">
    <source>
        <dbReference type="EMBL" id="ROT78123.1"/>
    </source>
</evidence>
<reference evidence="1 2" key="1">
    <citation type="submission" date="2018-04" db="EMBL/GenBank/DDBJ databases">
        <authorList>
            <person name="Zhang X."/>
            <person name="Yuan J."/>
            <person name="Li F."/>
            <person name="Xiang J."/>
        </authorList>
    </citation>
    <scope>NUCLEOTIDE SEQUENCE [LARGE SCALE GENOMIC DNA]</scope>
    <source>
        <tissue evidence="1">Muscle</tissue>
    </source>
</reference>
<dbReference type="PANTHER" id="PTHR46715">
    <property type="entry name" value="1-PHOSPHATIDYLINOSITOL 3-PHOSPHATE 5-KINASE"/>
    <property type="match status" value="1"/>
</dbReference>
<dbReference type="GO" id="GO:0000285">
    <property type="term" value="F:1-phosphatidylinositol-3-phosphate 5-kinase activity"/>
    <property type="evidence" value="ECO:0007669"/>
    <property type="project" value="InterPro"/>
</dbReference>
<dbReference type="PANTHER" id="PTHR46715:SF1">
    <property type="entry name" value="1-PHOSPHATIDYLINOSITOL 3-PHOSPHATE 5-KINASE"/>
    <property type="match status" value="1"/>
</dbReference>
<dbReference type="GO" id="GO:0031410">
    <property type="term" value="C:cytoplasmic vesicle"/>
    <property type="evidence" value="ECO:0007669"/>
    <property type="project" value="TreeGrafter"/>
</dbReference>
<dbReference type="GO" id="GO:1903426">
    <property type="term" value="P:regulation of reactive oxygen species biosynthetic process"/>
    <property type="evidence" value="ECO:0007669"/>
    <property type="project" value="TreeGrafter"/>
</dbReference>
<keyword evidence="2" id="KW-1185">Reference proteome</keyword>
<proteinExistence type="predicted"/>
<protein>
    <submittedName>
        <fullName evidence="1">Uncharacterized protein</fullName>
    </submittedName>
</protein>
<dbReference type="OrthoDB" id="158357at2759"/>
<name>A0A3R7MJ89_PENVA</name>
<dbReference type="STRING" id="6689.A0A3R7MJ89"/>
<accession>A0A3R7MJ89</accession>
<dbReference type="GO" id="GO:0090385">
    <property type="term" value="P:phagosome-lysosome fusion"/>
    <property type="evidence" value="ECO:0007669"/>
    <property type="project" value="TreeGrafter"/>
</dbReference>
<dbReference type="InterPro" id="IPR043548">
    <property type="entry name" value="PIKfyve"/>
</dbReference>
<organism evidence="1 2">
    <name type="scientific">Penaeus vannamei</name>
    <name type="common">Whiteleg shrimp</name>
    <name type="synonym">Litopenaeus vannamei</name>
    <dbReference type="NCBI Taxonomy" id="6689"/>
    <lineage>
        <taxon>Eukaryota</taxon>
        <taxon>Metazoa</taxon>
        <taxon>Ecdysozoa</taxon>
        <taxon>Arthropoda</taxon>
        <taxon>Crustacea</taxon>
        <taxon>Multicrustacea</taxon>
        <taxon>Malacostraca</taxon>
        <taxon>Eumalacostraca</taxon>
        <taxon>Eucarida</taxon>
        <taxon>Decapoda</taxon>
        <taxon>Dendrobranchiata</taxon>
        <taxon>Penaeoidea</taxon>
        <taxon>Penaeidae</taxon>
        <taxon>Penaeus</taxon>
    </lineage>
</organism>
<reference evidence="1 2" key="2">
    <citation type="submission" date="2019-01" db="EMBL/GenBank/DDBJ databases">
        <title>The decoding of complex shrimp genome reveals the adaptation for benthos swimmer, frequently molting mechanism and breeding impact on genome.</title>
        <authorList>
            <person name="Sun Y."/>
            <person name="Gao Y."/>
            <person name="Yu Y."/>
        </authorList>
    </citation>
    <scope>NUCLEOTIDE SEQUENCE [LARGE SCALE GENOMIC DNA]</scope>
    <source>
        <tissue evidence="1">Muscle</tissue>
    </source>
</reference>
<dbReference type="GO" id="GO:0052810">
    <property type="term" value="F:1-phosphatidylinositol-5-kinase activity"/>
    <property type="evidence" value="ECO:0007669"/>
    <property type="project" value="TreeGrafter"/>
</dbReference>
<dbReference type="EMBL" id="QCYY01001427">
    <property type="protein sequence ID" value="ROT78123.1"/>
    <property type="molecule type" value="Genomic_DNA"/>
</dbReference>
<sequence>MWNAHETALLCQLLDSGGLSPLWAEVILLIFHTVTDIIRPDVKNDSDDMDIRQRNDFPLGAFLECCCFSPTYTCPYYARTILMWSWCKTCQEVTSMVPISLETWSLSLAKYLELQFYGGSFNRRGMQGCTHSLHHDHFQYFG</sequence>
<dbReference type="GO" id="GO:0012506">
    <property type="term" value="C:vesicle membrane"/>
    <property type="evidence" value="ECO:0007669"/>
    <property type="project" value="TreeGrafter"/>
</dbReference>